<evidence type="ECO:0000313" key="2">
    <source>
        <dbReference type="Proteomes" id="UP001175211"/>
    </source>
</evidence>
<proteinExistence type="predicted"/>
<name>A0AA39MT64_ARMTA</name>
<dbReference type="AlphaFoldDB" id="A0AA39MT64"/>
<accession>A0AA39MT64</accession>
<dbReference type="Proteomes" id="UP001175211">
    <property type="component" value="Unassembled WGS sequence"/>
</dbReference>
<dbReference type="GeneID" id="85357901"/>
<keyword evidence="2" id="KW-1185">Reference proteome</keyword>
<gene>
    <name evidence="1" type="ORF">EV420DRAFT_1572446</name>
</gene>
<evidence type="ECO:0000313" key="1">
    <source>
        <dbReference type="EMBL" id="KAK0445323.1"/>
    </source>
</evidence>
<reference evidence="1" key="1">
    <citation type="submission" date="2023-06" db="EMBL/GenBank/DDBJ databases">
        <authorList>
            <consortium name="Lawrence Berkeley National Laboratory"/>
            <person name="Ahrendt S."/>
            <person name="Sahu N."/>
            <person name="Indic B."/>
            <person name="Wong-Bajracharya J."/>
            <person name="Merenyi Z."/>
            <person name="Ke H.-M."/>
            <person name="Monk M."/>
            <person name="Kocsube S."/>
            <person name="Drula E."/>
            <person name="Lipzen A."/>
            <person name="Balint B."/>
            <person name="Henrissat B."/>
            <person name="Andreopoulos B."/>
            <person name="Martin F.M."/>
            <person name="Harder C.B."/>
            <person name="Rigling D."/>
            <person name="Ford K.L."/>
            <person name="Foster G.D."/>
            <person name="Pangilinan J."/>
            <person name="Papanicolaou A."/>
            <person name="Barry K."/>
            <person name="LaButti K."/>
            <person name="Viragh M."/>
            <person name="Koriabine M."/>
            <person name="Yan M."/>
            <person name="Riley R."/>
            <person name="Champramary S."/>
            <person name="Plett K.L."/>
            <person name="Tsai I.J."/>
            <person name="Slot J."/>
            <person name="Sipos G."/>
            <person name="Plett J."/>
            <person name="Nagy L.G."/>
            <person name="Grigoriev I.V."/>
        </authorList>
    </citation>
    <scope>NUCLEOTIDE SEQUENCE</scope>
    <source>
        <strain evidence="1">CCBAS 213</strain>
    </source>
</reference>
<sequence>MNIPLARQSSDDELDYVVLQYFPERSTELLNPSVKFNEYILSKVPESDVIVTHDSIWMLPMLVADVIRSGLSIPRLLTAVSRESPSYFRSTRRRTKRARYFKVRLRKPTFNPQEFKTSALFPSLEYAWIFSCLFVPIAPTVDTEVHNYIDRFPMFNTSELVLEFAKGASYIFRQIPFSEELLQNTFTGETRNAQLRVKGARSSQSPRRPQSVHQVGSIFFRFSVHYIDFRIIL</sequence>
<protein>
    <submittedName>
        <fullName evidence="1">Uncharacterized protein</fullName>
    </submittedName>
</protein>
<dbReference type="RefSeq" id="XP_060325464.1">
    <property type="nucleotide sequence ID" value="XM_060474353.1"/>
</dbReference>
<organism evidence="1 2">
    <name type="scientific">Armillaria tabescens</name>
    <name type="common">Ringless honey mushroom</name>
    <name type="synonym">Agaricus tabescens</name>
    <dbReference type="NCBI Taxonomy" id="1929756"/>
    <lineage>
        <taxon>Eukaryota</taxon>
        <taxon>Fungi</taxon>
        <taxon>Dikarya</taxon>
        <taxon>Basidiomycota</taxon>
        <taxon>Agaricomycotina</taxon>
        <taxon>Agaricomycetes</taxon>
        <taxon>Agaricomycetidae</taxon>
        <taxon>Agaricales</taxon>
        <taxon>Marasmiineae</taxon>
        <taxon>Physalacriaceae</taxon>
        <taxon>Desarmillaria</taxon>
    </lineage>
</organism>
<dbReference type="EMBL" id="JAUEPS010000050">
    <property type="protein sequence ID" value="KAK0445323.1"/>
    <property type="molecule type" value="Genomic_DNA"/>
</dbReference>
<comment type="caution">
    <text evidence="1">The sequence shown here is derived from an EMBL/GenBank/DDBJ whole genome shotgun (WGS) entry which is preliminary data.</text>
</comment>